<dbReference type="InterPro" id="IPR010902">
    <property type="entry name" value="NUMOD4"/>
</dbReference>
<dbReference type="Gene3D" id="3.90.75.20">
    <property type="match status" value="1"/>
</dbReference>
<comment type="caution">
    <text evidence="3">The sequence shown here is derived from an EMBL/GenBank/DDBJ whole genome shotgun (WGS) entry which is preliminary data.</text>
</comment>
<keyword evidence="3" id="KW-0540">Nuclease</keyword>
<keyword evidence="3" id="KW-0378">Hydrolase</keyword>
<protein>
    <submittedName>
        <fullName evidence="3">HNH endonuclease</fullName>
    </submittedName>
</protein>
<organism evidence="3">
    <name type="scientific">Pseudomonas tritici</name>
    <dbReference type="NCBI Taxonomy" id="2745518"/>
    <lineage>
        <taxon>Bacteria</taxon>
        <taxon>Pseudomonadati</taxon>
        <taxon>Pseudomonadota</taxon>
        <taxon>Gammaproteobacteria</taxon>
        <taxon>Pseudomonadales</taxon>
        <taxon>Pseudomonadaceae</taxon>
        <taxon>Pseudomonas</taxon>
    </lineage>
</organism>
<evidence type="ECO:0000259" key="2">
    <source>
        <dbReference type="Pfam" id="PF13392"/>
    </source>
</evidence>
<dbReference type="GO" id="GO:0004519">
    <property type="term" value="F:endonuclease activity"/>
    <property type="evidence" value="ECO:0007669"/>
    <property type="project" value="UniProtKB-KW"/>
</dbReference>
<evidence type="ECO:0000313" key="3">
    <source>
        <dbReference type="EMBL" id="MBC3295748.1"/>
    </source>
</evidence>
<dbReference type="Pfam" id="PF07463">
    <property type="entry name" value="NUMOD4"/>
    <property type="match status" value="1"/>
</dbReference>
<name>A0A8H9YW79_9PSED</name>
<accession>A0A8H9YW79</accession>
<dbReference type="SUPFAM" id="SSF54060">
    <property type="entry name" value="His-Me finger endonucleases"/>
    <property type="match status" value="1"/>
</dbReference>
<dbReference type="InterPro" id="IPR044925">
    <property type="entry name" value="His-Me_finger_sf"/>
</dbReference>
<gene>
    <name evidence="3" type="ORF">HU722_29885</name>
</gene>
<dbReference type="InterPro" id="IPR003615">
    <property type="entry name" value="HNH_nuc"/>
</dbReference>
<feature type="domain" description="HNH nuclease" evidence="2">
    <location>
        <begin position="56"/>
        <end position="98"/>
    </location>
</feature>
<dbReference type="GO" id="GO:0016788">
    <property type="term" value="F:hydrolase activity, acting on ester bonds"/>
    <property type="evidence" value="ECO:0007669"/>
    <property type="project" value="InterPro"/>
</dbReference>
<dbReference type="AlphaFoldDB" id="A0A8H9YW79"/>
<reference evidence="3" key="1">
    <citation type="journal article" date="2020" name="Microorganisms">
        <title>Reliable Identification of Environmental Pseudomonas Isolates Using the rpoD Gene.</title>
        <authorList>
            <consortium name="The Broad Institute Genome Sequencing Platform"/>
            <person name="Girard L."/>
            <person name="Lood C."/>
            <person name="Rokni-Zadeh H."/>
            <person name="van Noort V."/>
            <person name="Lavigne R."/>
            <person name="De Mot R."/>
        </authorList>
    </citation>
    <scope>NUCLEOTIDE SEQUENCE [LARGE SCALE GENOMIC DNA]</scope>
    <source>
        <strain evidence="3">SWRI145</strain>
    </source>
</reference>
<feature type="domain" description="NUMOD4" evidence="1">
    <location>
        <begin position="8"/>
        <end position="45"/>
    </location>
</feature>
<dbReference type="Pfam" id="PF13392">
    <property type="entry name" value="HNH_3"/>
    <property type="match status" value="1"/>
</dbReference>
<keyword evidence="3" id="KW-0255">Endonuclease</keyword>
<evidence type="ECO:0000259" key="1">
    <source>
        <dbReference type="Pfam" id="PF07463"/>
    </source>
</evidence>
<sequence length="159" mass="18478">MKQWKNTQYENYIVSSDGEVFNTKTNRKLKNSLSKSNGYYKVSLSVKGYGSKVIEVHRLVAEAFIPRNQSLKLVVDHIDDNPLNNEVSNLQWITQKNNIAKIKKRKPGIRFTKEEKEEIISTYKTGKYSLIGITNYFNNLWNRSVSRQAYTRIIKKAGQ</sequence>
<dbReference type="EMBL" id="JABWQF010000022">
    <property type="protein sequence ID" value="MBC3295748.1"/>
    <property type="molecule type" value="Genomic_DNA"/>
</dbReference>
<proteinExistence type="predicted"/>